<reference evidence="2" key="1">
    <citation type="submission" date="2020-02" db="EMBL/GenBank/DDBJ databases">
        <authorList>
            <person name="Meier V. D."/>
        </authorList>
    </citation>
    <scope>NUCLEOTIDE SEQUENCE</scope>
    <source>
        <strain evidence="2">AVDCRST_MAG27</strain>
    </source>
</reference>
<feature type="compositionally biased region" description="Low complexity" evidence="1">
    <location>
        <begin position="1"/>
        <end position="10"/>
    </location>
</feature>
<feature type="non-terminal residue" evidence="2">
    <location>
        <position position="1"/>
    </location>
</feature>
<accession>A0A6J4JIK3</accession>
<gene>
    <name evidence="2" type="ORF">AVDCRST_MAG27-3528</name>
</gene>
<evidence type="ECO:0000313" key="2">
    <source>
        <dbReference type="EMBL" id="CAA9277764.1"/>
    </source>
</evidence>
<feature type="region of interest" description="Disordered" evidence="1">
    <location>
        <begin position="1"/>
        <end position="33"/>
    </location>
</feature>
<dbReference type="AlphaFoldDB" id="A0A6J4JIK3"/>
<organism evidence="2">
    <name type="scientific">uncultured Craurococcus sp</name>
    <dbReference type="NCBI Taxonomy" id="1135998"/>
    <lineage>
        <taxon>Bacteria</taxon>
        <taxon>Pseudomonadati</taxon>
        <taxon>Pseudomonadota</taxon>
        <taxon>Alphaproteobacteria</taxon>
        <taxon>Acetobacterales</taxon>
        <taxon>Acetobacteraceae</taxon>
        <taxon>Craurococcus</taxon>
        <taxon>environmental samples</taxon>
    </lineage>
</organism>
<sequence>ERARPAAPGPDRARSPPLAGLDGACPCGAHARQ</sequence>
<feature type="non-terminal residue" evidence="2">
    <location>
        <position position="33"/>
    </location>
</feature>
<dbReference type="EMBL" id="CADCTD010000161">
    <property type="protein sequence ID" value="CAA9277764.1"/>
    <property type="molecule type" value="Genomic_DNA"/>
</dbReference>
<evidence type="ECO:0000256" key="1">
    <source>
        <dbReference type="SAM" id="MobiDB-lite"/>
    </source>
</evidence>
<name>A0A6J4JIK3_9PROT</name>
<proteinExistence type="predicted"/>
<protein>
    <submittedName>
        <fullName evidence="2">Uncharacterized protein</fullName>
    </submittedName>
</protein>